<reference evidence="1" key="1">
    <citation type="journal article" date="2021" name="Environ. Microbiol.">
        <title>Gene family expansions and transcriptome signatures uncover fungal adaptations to wood decay.</title>
        <authorList>
            <person name="Hage H."/>
            <person name="Miyauchi S."/>
            <person name="Viragh M."/>
            <person name="Drula E."/>
            <person name="Min B."/>
            <person name="Chaduli D."/>
            <person name="Navarro D."/>
            <person name="Favel A."/>
            <person name="Norest M."/>
            <person name="Lesage-Meessen L."/>
            <person name="Balint B."/>
            <person name="Merenyi Z."/>
            <person name="de Eugenio L."/>
            <person name="Morin E."/>
            <person name="Martinez A.T."/>
            <person name="Baldrian P."/>
            <person name="Stursova M."/>
            <person name="Martinez M.J."/>
            <person name="Novotny C."/>
            <person name="Magnuson J.K."/>
            <person name="Spatafora J.W."/>
            <person name="Maurice S."/>
            <person name="Pangilinan J."/>
            <person name="Andreopoulos W."/>
            <person name="LaButti K."/>
            <person name="Hundley H."/>
            <person name="Na H."/>
            <person name="Kuo A."/>
            <person name="Barry K."/>
            <person name="Lipzen A."/>
            <person name="Henrissat B."/>
            <person name="Riley R."/>
            <person name="Ahrendt S."/>
            <person name="Nagy L.G."/>
            <person name="Grigoriev I.V."/>
            <person name="Martin F."/>
            <person name="Rosso M.N."/>
        </authorList>
    </citation>
    <scope>NUCLEOTIDE SEQUENCE</scope>
    <source>
        <strain evidence="1">CBS 384.51</strain>
    </source>
</reference>
<evidence type="ECO:0000313" key="1">
    <source>
        <dbReference type="EMBL" id="KAI0084475.1"/>
    </source>
</evidence>
<evidence type="ECO:0000313" key="2">
    <source>
        <dbReference type="Proteomes" id="UP001055072"/>
    </source>
</evidence>
<keyword evidence="2" id="KW-1185">Reference proteome</keyword>
<organism evidence="1 2">
    <name type="scientific">Irpex rosettiformis</name>
    <dbReference type="NCBI Taxonomy" id="378272"/>
    <lineage>
        <taxon>Eukaryota</taxon>
        <taxon>Fungi</taxon>
        <taxon>Dikarya</taxon>
        <taxon>Basidiomycota</taxon>
        <taxon>Agaricomycotina</taxon>
        <taxon>Agaricomycetes</taxon>
        <taxon>Polyporales</taxon>
        <taxon>Irpicaceae</taxon>
        <taxon>Irpex</taxon>
    </lineage>
</organism>
<sequence length="154" mass="17004">MSDVPQTDVSRPSALPSANLLPRASQPTIDQNSDEYLDAIEEEWNKKVDVEVETLVDGMVDLVSLASIGDKDKFRVAQEAFQAQCRAESMIRAAHSLLSITHSMKLLLLLSDEAQIANRRDEELRAVQAEKEETKKKVAALLDELLRPSSAATS</sequence>
<dbReference type="Proteomes" id="UP001055072">
    <property type="component" value="Unassembled WGS sequence"/>
</dbReference>
<gene>
    <name evidence="1" type="ORF">BDY19DRAFT_533337</name>
</gene>
<proteinExistence type="predicted"/>
<comment type="caution">
    <text evidence="1">The sequence shown here is derived from an EMBL/GenBank/DDBJ whole genome shotgun (WGS) entry which is preliminary data.</text>
</comment>
<dbReference type="EMBL" id="MU274942">
    <property type="protein sequence ID" value="KAI0084475.1"/>
    <property type="molecule type" value="Genomic_DNA"/>
</dbReference>
<accession>A0ACB8TR56</accession>
<protein>
    <submittedName>
        <fullName evidence="1">Surfeit locus protein 5 subunit 22 of mediator complex-domain-containing protein</fullName>
    </submittedName>
</protein>
<name>A0ACB8TR56_9APHY</name>